<comment type="caution">
    <text evidence="1">The sequence shown here is derived from an EMBL/GenBank/DDBJ whole genome shotgun (WGS) entry which is preliminary data.</text>
</comment>
<name>A0ACB9TQ26_HOLOL</name>
<dbReference type="Proteomes" id="UP001056778">
    <property type="component" value="Chromosome 2"/>
</dbReference>
<evidence type="ECO:0000313" key="2">
    <source>
        <dbReference type="Proteomes" id="UP001056778"/>
    </source>
</evidence>
<reference evidence="1" key="1">
    <citation type="submission" date="2022-04" db="EMBL/GenBank/DDBJ databases">
        <title>Chromosome-scale genome assembly of Holotrichia oblita Faldermann.</title>
        <authorList>
            <person name="Rongchong L."/>
        </authorList>
    </citation>
    <scope>NUCLEOTIDE SEQUENCE</scope>
    <source>
        <strain evidence="1">81SQS9</strain>
    </source>
</reference>
<keyword evidence="1" id="KW-0255">Endonuclease</keyword>
<evidence type="ECO:0000313" key="1">
    <source>
        <dbReference type="EMBL" id="KAI4469028.1"/>
    </source>
</evidence>
<sequence>MGILNLAKLLADYAPQALKENEIKNYFGRKIALDASMCLYQFLIAVRSEGKQLTDASGETTSHLMGIFYRTIRLVENGIKPVYVFDGKPPDMKSGELNKRMEKREEAQKSLEKATEAGDEAEIEKFNRRLVKVTETACGRGSPVVKAGKVYATATEDMDALTFGTNILLRHLTYSEARKMPVQEIHLDLVLNGLDVTLKEFIDLCILLGCDYTDSIKGIGGKKAIELLKKHRSIEAILDNIDKSKFHPPEEWNYEGARKLFEEPEIMDPEKIELKWNDPDEDGLVKFLCGDKQFNEERIRNGAKKLFKARGTSTQGRLDGFFTVLSTNTPKRKVDDKKNTPNKKAKVGGGRGRGKPK</sequence>
<keyword evidence="1" id="KW-0540">Nuclease</keyword>
<gene>
    <name evidence="1" type="ORF">MML48_2g00021664</name>
</gene>
<organism evidence="1 2">
    <name type="scientific">Holotrichia oblita</name>
    <name type="common">Chafer beetle</name>
    <dbReference type="NCBI Taxonomy" id="644536"/>
    <lineage>
        <taxon>Eukaryota</taxon>
        <taxon>Metazoa</taxon>
        <taxon>Ecdysozoa</taxon>
        <taxon>Arthropoda</taxon>
        <taxon>Hexapoda</taxon>
        <taxon>Insecta</taxon>
        <taxon>Pterygota</taxon>
        <taxon>Neoptera</taxon>
        <taxon>Endopterygota</taxon>
        <taxon>Coleoptera</taxon>
        <taxon>Polyphaga</taxon>
        <taxon>Scarabaeiformia</taxon>
        <taxon>Scarabaeidae</taxon>
        <taxon>Melolonthinae</taxon>
        <taxon>Holotrichia</taxon>
    </lineage>
</organism>
<keyword evidence="2" id="KW-1185">Reference proteome</keyword>
<accession>A0ACB9TQ26</accession>
<keyword evidence="1" id="KW-0378">Hydrolase</keyword>
<dbReference type="EMBL" id="CM043016">
    <property type="protein sequence ID" value="KAI4469028.1"/>
    <property type="molecule type" value="Genomic_DNA"/>
</dbReference>
<proteinExistence type="predicted"/>
<protein>
    <submittedName>
        <fullName evidence="1">Flap endonuclease family member</fullName>
    </submittedName>
</protein>